<gene>
    <name evidence="2" type="ORF">IED13_24165</name>
</gene>
<evidence type="ECO:0000313" key="3">
    <source>
        <dbReference type="Proteomes" id="UP000619295"/>
    </source>
</evidence>
<proteinExistence type="predicted"/>
<feature type="domain" description="YARHG" evidence="1">
    <location>
        <begin position="16"/>
        <end position="99"/>
    </location>
</feature>
<sequence>MRRCISSGLPLGGALAGSGLVGSVLAILLAAGPAQAQSERCADLWTSRNEIYKARGYCFRTQRAIDAFGNAGCQYDAIEDVPLSANDRRAVADIVRQERELRCPR</sequence>
<evidence type="ECO:0000313" key="2">
    <source>
        <dbReference type="EMBL" id="MBD3848804.1"/>
    </source>
</evidence>
<protein>
    <submittedName>
        <fullName evidence="2">YARHG domain-containing protein</fullName>
    </submittedName>
</protein>
<dbReference type="SMART" id="SM01324">
    <property type="entry name" value="YARHG"/>
    <property type="match status" value="1"/>
</dbReference>
<name>A0A927I1T6_9HYPH</name>
<accession>A0A927I1T6</accession>
<dbReference type="InterPro" id="IPR025582">
    <property type="entry name" value="YARHG_dom"/>
</dbReference>
<organism evidence="2 3">
    <name type="scientific">Bosea spartocytisi</name>
    <dbReference type="NCBI Taxonomy" id="2773451"/>
    <lineage>
        <taxon>Bacteria</taxon>
        <taxon>Pseudomonadati</taxon>
        <taxon>Pseudomonadota</taxon>
        <taxon>Alphaproteobacteria</taxon>
        <taxon>Hyphomicrobiales</taxon>
        <taxon>Boseaceae</taxon>
        <taxon>Bosea</taxon>
    </lineage>
</organism>
<evidence type="ECO:0000259" key="1">
    <source>
        <dbReference type="SMART" id="SM01324"/>
    </source>
</evidence>
<comment type="caution">
    <text evidence="2">The sequence shown here is derived from an EMBL/GenBank/DDBJ whole genome shotgun (WGS) entry which is preliminary data.</text>
</comment>
<dbReference type="Proteomes" id="UP000619295">
    <property type="component" value="Unassembled WGS sequence"/>
</dbReference>
<dbReference type="EMBL" id="JACXWY010000023">
    <property type="protein sequence ID" value="MBD3848804.1"/>
    <property type="molecule type" value="Genomic_DNA"/>
</dbReference>
<keyword evidence="3" id="KW-1185">Reference proteome</keyword>
<dbReference type="Pfam" id="PF13308">
    <property type="entry name" value="YARHG"/>
    <property type="match status" value="1"/>
</dbReference>
<dbReference type="AlphaFoldDB" id="A0A927I1T6"/>
<reference evidence="2" key="1">
    <citation type="submission" date="2020-09" db="EMBL/GenBank/DDBJ databases">
        <title>Bosea spartocytisi sp. nov. a root nodule endophyte of Spartocytisus supranubius in the high mountain ecosystem fo the Teide National Park (Canary Islands, Spain).</title>
        <authorList>
            <person name="Pulido-Suarez L."/>
            <person name="Peix A."/>
            <person name="Igual J.M."/>
            <person name="Socas-Perez N."/>
            <person name="Velazquez E."/>
            <person name="Flores-Felix J.D."/>
            <person name="Leon-Barrios M."/>
        </authorList>
    </citation>
    <scope>NUCLEOTIDE SEQUENCE</scope>
    <source>
        <strain evidence="2">SSUT16</strain>
    </source>
</reference>
<dbReference type="RefSeq" id="WP_191125713.1">
    <property type="nucleotide sequence ID" value="NZ_JACXWY010000023.1"/>
</dbReference>